<feature type="compositionally biased region" description="Basic and acidic residues" evidence="1">
    <location>
        <begin position="23"/>
        <end position="32"/>
    </location>
</feature>
<dbReference type="Proteomes" id="UP001218218">
    <property type="component" value="Unassembled WGS sequence"/>
</dbReference>
<reference evidence="2" key="1">
    <citation type="submission" date="2023-03" db="EMBL/GenBank/DDBJ databases">
        <title>Massive genome expansion in bonnet fungi (Mycena s.s.) driven by repeated elements and novel gene families across ecological guilds.</title>
        <authorList>
            <consortium name="Lawrence Berkeley National Laboratory"/>
            <person name="Harder C.B."/>
            <person name="Miyauchi S."/>
            <person name="Viragh M."/>
            <person name="Kuo A."/>
            <person name="Thoen E."/>
            <person name="Andreopoulos B."/>
            <person name="Lu D."/>
            <person name="Skrede I."/>
            <person name="Drula E."/>
            <person name="Henrissat B."/>
            <person name="Morin E."/>
            <person name="Kohler A."/>
            <person name="Barry K."/>
            <person name="LaButti K."/>
            <person name="Morin E."/>
            <person name="Salamov A."/>
            <person name="Lipzen A."/>
            <person name="Mereny Z."/>
            <person name="Hegedus B."/>
            <person name="Baldrian P."/>
            <person name="Stursova M."/>
            <person name="Weitz H."/>
            <person name="Taylor A."/>
            <person name="Grigoriev I.V."/>
            <person name="Nagy L.G."/>
            <person name="Martin F."/>
            <person name="Kauserud H."/>
        </authorList>
    </citation>
    <scope>NUCLEOTIDE SEQUENCE</scope>
    <source>
        <strain evidence="2">CBHHK002</strain>
    </source>
</reference>
<dbReference type="AlphaFoldDB" id="A0AAD7A5J4"/>
<gene>
    <name evidence="2" type="ORF">DFH08DRAFT_807889</name>
</gene>
<dbReference type="EMBL" id="JARIHO010000016">
    <property type="protein sequence ID" value="KAJ7349400.1"/>
    <property type="molecule type" value="Genomic_DNA"/>
</dbReference>
<feature type="region of interest" description="Disordered" evidence="1">
    <location>
        <begin position="1"/>
        <end position="33"/>
    </location>
</feature>
<feature type="region of interest" description="Disordered" evidence="1">
    <location>
        <begin position="92"/>
        <end position="120"/>
    </location>
</feature>
<name>A0AAD7A5J4_9AGAR</name>
<protein>
    <submittedName>
        <fullName evidence="2">Uncharacterized protein</fullName>
    </submittedName>
</protein>
<keyword evidence="3" id="KW-1185">Reference proteome</keyword>
<evidence type="ECO:0000256" key="1">
    <source>
        <dbReference type="SAM" id="MobiDB-lite"/>
    </source>
</evidence>
<proteinExistence type="predicted"/>
<sequence>MPAKKTNNKEHPDTSSPNQVLSAKERHAEAQARYRAHHRAYIKSSEELSKQAAETRWGIDKEYREVKRMRIYTERYGLAALTNCYIPAKKEAGSSRGLLAAGSKRAKARGSKKSDADVKD</sequence>
<organism evidence="2 3">
    <name type="scientific">Mycena albidolilacea</name>
    <dbReference type="NCBI Taxonomy" id="1033008"/>
    <lineage>
        <taxon>Eukaryota</taxon>
        <taxon>Fungi</taxon>
        <taxon>Dikarya</taxon>
        <taxon>Basidiomycota</taxon>
        <taxon>Agaricomycotina</taxon>
        <taxon>Agaricomycetes</taxon>
        <taxon>Agaricomycetidae</taxon>
        <taxon>Agaricales</taxon>
        <taxon>Marasmiineae</taxon>
        <taxon>Mycenaceae</taxon>
        <taxon>Mycena</taxon>
    </lineage>
</organism>
<comment type="caution">
    <text evidence="2">The sequence shown here is derived from an EMBL/GenBank/DDBJ whole genome shotgun (WGS) entry which is preliminary data.</text>
</comment>
<evidence type="ECO:0000313" key="3">
    <source>
        <dbReference type="Proteomes" id="UP001218218"/>
    </source>
</evidence>
<evidence type="ECO:0000313" key="2">
    <source>
        <dbReference type="EMBL" id="KAJ7349400.1"/>
    </source>
</evidence>
<accession>A0AAD7A5J4</accession>